<reference evidence="3 4" key="1">
    <citation type="submission" date="2020-08" db="EMBL/GenBank/DDBJ databases">
        <title>Genomic Encyclopedia of Type Strains, Phase IV (KMG-IV): sequencing the most valuable type-strain genomes for metagenomic binning, comparative biology and taxonomic classification.</title>
        <authorList>
            <person name="Goeker M."/>
        </authorList>
    </citation>
    <scope>NUCLEOTIDE SEQUENCE [LARGE SCALE GENOMIC DNA]</scope>
    <source>
        <strain evidence="3 4">DSM 103462</strain>
    </source>
</reference>
<dbReference type="Pfam" id="PF17131">
    <property type="entry name" value="LolA_like"/>
    <property type="match status" value="1"/>
</dbReference>
<dbReference type="InterPro" id="IPR033399">
    <property type="entry name" value="TP_0789-like"/>
</dbReference>
<evidence type="ECO:0000256" key="1">
    <source>
        <dbReference type="SAM" id="SignalP"/>
    </source>
</evidence>
<evidence type="ECO:0000313" key="3">
    <source>
        <dbReference type="EMBL" id="MBB5226251.1"/>
    </source>
</evidence>
<comment type="caution">
    <text evidence="3">The sequence shown here is derived from an EMBL/GenBank/DDBJ whole genome shotgun (WGS) entry which is preliminary data.</text>
</comment>
<dbReference type="Proteomes" id="UP000518887">
    <property type="component" value="Unassembled WGS sequence"/>
</dbReference>
<gene>
    <name evidence="3" type="ORF">HNP76_001624</name>
</gene>
<feature type="domain" description="Uncharacterized protein TP-0789" evidence="2">
    <location>
        <begin position="70"/>
        <end position="258"/>
    </location>
</feature>
<evidence type="ECO:0000259" key="2">
    <source>
        <dbReference type="Pfam" id="PF17131"/>
    </source>
</evidence>
<dbReference type="EMBL" id="JACHFQ010000005">
    <property type="protein sequence ID" value="MBB5226251.1"/>
    <property type="molecule type" value="Genomic_DNA"/>
</dbReference>
<keyword evidence="4" id="KW-1185">Reference proteome</keyword>
<dbReference type="CDD" id="cd16329">
    <property type="entry name" value="LolA_like"/>
    <property type="match status" value="1"/>
</dbReference>
<dbReference type="RefSeq" id="WP_184659344.1">
    <property type="nucleotide sequence ID" value="NZ_CP031518.1"/>
</dbReference>
<evidence type="ECO:0000313" key="4">
    <source>
        <dbReference type="Proteomes" id="UP000518887"/>
    </source>
</evidence>
<accession>A0A7W8G9M1</accession>
<feature type="chain" id="PRO_5030708882" description="Uncharacterized protein TP-0789 domain-containing protein" evidence="1">
    <location>
        <begin position="24"/>
        <end position="262"/>
    </location>
</feature>
<keyword evidence="1" id="KW-0732">Signal</keyword>
<organism evidence="3 4">
    <name type="scientific">Treponema ruminis</name>
    <dbReference type="NCBI Taxonomy" id="744515"/>
    <lineage>
        <taxon>Bacteria</taxon>
        <taxon>Pseudomonadati</taxon>
        <taxon>Spirochaetota</taxon>
        <taxon>Spirochaetia</taxon>
        <taxon>Spirochaetales</taxon>
        <taxon>Treponemataceae</taxon>
        <taxon>Treponema</taxon>
    </lineage>
</organism>
<dbReference type="AlphaFoldDB" id="A0A7W8G9M1"/>
<name>A0A7W8G9M1_9SPIR</name>
<feature type="signal peptide" evidence="1">
    <location>
        <begin position="1"/>
        <end position="23"/>
    </location>
</feature>
<proteinExistence type="predicted"/>
<dbReference type="Gene3D" id="2.50.20.10">
    <property type="entry name" value="Lipoprotein localisation LolA/LolB/LppX"/>
    <property type="match status" value="1"/>
</dbReference>
<protein>
    <recommendedName>
        <fullName evidence="2">Uncharacterized protein TP-0789 domain-containing protein</fullName>
    </recommendedName>
</protein>
<sequence>MKILKTIAFVGLFVAGTASFAQNADEIARKVHDLPDGKTSSFTAVITLIDKSGKTRAREIASYAMEEGTTDKSVLVFKTPKDVAGVSYLSFEYPDKADGTAVDSDSWLYLPAMKKVRRVSGSNKDDDFQGTDFTYDDLGKRSLAKDSVKVLGEESVNGVACWILEYMAKDAKAKVSKRVYWIGKDNYVTYKGEFYDRKNNLQKELVCEDISQISGYWTTKKMTMTNVQTKHKTVYEIKDVVYDKDVDPKFFTVSALERELVK</sequence>